<dbReference type="STRING" id="48256.CLHUN_23630"/>
<dbReference type="RefSeq" id="WP_080064796.1">
    <property type="nucleotide sequence ID" value="NZ_MZGX01000015.1"/>
</dbReference>
<dbReference type="SUPFAM" id="SSF54680">
    <property type="entry name" value="Pyrimidine nucleoside phosphorylase C-terminal domain"/>
    <property type="match status" value="1"/>
</dbReference>
<dbReference type="Pfam" id="PF00591">
    <property type="entry name" value="Glycos_transf_3"/>
    <property type="match status" value="1"/>
</dbReference>
<evidence type="ECO:0000256" key="4">
    <source>
        <dbReference type="ARBA" id="ARBA00011738"/>
    </source>
</evidence>
<evidence type="ECO:0000259" key="11">
    <source>
        <dbReference type="SMART" id="SM00941"/>
    </source>
</evidence>
<keyword evidence="7 12" id="KW-0328">Glycosyltransferase</keyword>
<evidence type="ECO:0000256" key="2">
    <source>
        <dbReference type="ARBA" id="ARBA00003877"/>
    </source>
</evidence>
<dbReference type="NCBIfam" id="TIGR02644">
    <property type="entry name" value="Y_phosphoryl"/>
    <property type="match status" value="1"/>
</dbReference>
<dbReference type="GO" id="GO:0047847">
    <property type="term" value="F:deoxyuridine phosphorylase activity"/>
    <property type="evidence" value="ECO:0007669"/>
    <property type="project" value="RHEA"/>
</dbReference>
<dbReference type="GO" id="GO:0004645">
    <property type="term" value="F:1,4-alpha-oligoglucan phosphorylase activity"/>
    <property type="evidence" value="ECO:0007669"/>
    <property type="project" value="InterPro"/>
</dbReference>
<evidence type="ECO:0000256" key="7">
    <source>
        <dbReference type="ARBA" id="ARBA00022676"/>
    </source>
</evidence>
<dbReference type="GO" id="GO:0006213">
    <property type="term" value="P:pyrimidine nucleoside metabolic process"/>
    <property type="evidence" value="ECO:0007669"/>
    <property type="project" value="InterPro"/>
</dbReference>
<evidence type="ECO:0000256" key="6">
    <source>
        <dbReference type="ARBA" id="ARBA00014680"/>
    </source>
</evidence>
<dbReference type="InterPro" id="IPR036320">
    <property type="entry name" value="Glycosyl_Trfase_fam3_N_dom_sf"/>
</dbReference>
<dbReference type="GO" id="GO:0004850">
    <property type="term" value="F:uridine phosphorylase activity"/>
    <property type="evidence" value="ECO:0007669"/>
    <property type="project" value="RHEA"/>
</dbReference>
<dbReference type="NCBIfam" id="NF004747">
    <property type="entry name" value="PRK06078.1"/>
    <property type="match status" value="1"/>
</dbReference>
<dbReference type="SUPFAM" id="SSF52418">
    <property type="entry name" value="Nucleoside phosphorylase/phosphoribosyltransferase catalytic domain"/>
    <property type="match status" value="1"/>
</dbReference>
<evidence type="ECO:0000256" key="1">
    <source>
        <dbReference type="ARBA" id="ARBA00001066"/>
    </source>
</evidence>
<comment type="catalytic activity">
    <reaction evidence="1">
        <text>2'-deoxyuridine + phosphate = 2-deoxy-alpha-D-ribose 1-phosphate + uracil</text>
        <dbReference type="Rhea" id="RHEA:22824"/>
        <dbReference type="ChEBI" id="CHEBI:16450"/>
        <dbReference type="ChEBI" id="CHEBI:17568"/>
        <dbReference type="ChEBI" id="CHEBI:43474"/>
        <dbReference type="ChEBI" id="CHEBI:57259"/>
        <dbReference type="EC" id="2.4.2.2"/>
    </reaction>
</comment>
<sequence length="440" mass="47261">MRMYDIIEKKRDGFELSSDEIDFFISGYCNDSIPDYQASALLMAIFLKGMNERETALLTHAMAQSGDMIDLSEIDGIKVDKHSTGGVGDKTTLVLGPIVAACGIPVAKMSGRGLGHTGGTIDKLEAIPGFNTGITRENFIRNVKEIGIAIAGQTGNLAPADKKIYALRDVTATVNNTALIASSIMSKKLASGAQRIVLDVKTGSGAFMKNLEDSVKLAQAMVRIGENTGRHTVAVVTEMDIPLGKAVGNSLEIIEAIETLKNKGPRDLAQVSFELAARMLELGGKGSFEHCSSLVRHAVESGEALEKMAVLIEKQGGNRAVINDYSLFPRAKYIFEYKSETAGHICSMKTDTIGVASLVLGAGRETKESSIDYAAGIYFHKKTGEKVEKGEVIATLYTNREEKLAEACGLLKQAVELSDARPEEKPLILAYIDAKGVSSY</sequence>
<keyword evidence="13" id="KW-1185">Reference proteome</keyword>
<dbReference type="GO" id="GO:0006206">
    <property type="term" value="P:pyrimidine nucleobase metabolic process"/>
    <property type="evidence" value="ECO:0007669"/>
    <property type="project" value="InterPro"/>
</dbReference>
<dbReference type="Pfam" id="PF07831">
    <property type="entry name" value="PYNP_C"/>
    <property type="match status" value="1"/>
</dbReference>
<dbReference type="InterPro" id="IPR035902">
    <property type="entry name" value="Nuc_phospho_transferase"/>
</dbReference>
<dbReference type="InterPro" id="IPR013102">
    <property type="entry name" value="PYNP_C"/>
</dbReference>
<dbReference type="NCBIfam" id="NF004490">
    <property type="entry name" value="PRK05820.1"/>
    <property type="match status" value="1"/>
</dbReference>
<dbReference type="OrthoDB" id="9763887at2"/>
<dbReference type="FunFam" id="3.40.1030.10:FF:000003">
    <property type="entry name" value="Pyrimidine-nucleoside phosphorylase"/>
    <property type="match status" value="1"/>
</dbReference>
<dbReference type="EMBL" id="MZGX01000015">
    <property type="protein sequence ID" value="OPX43644.1"/>
    <property type="molecule type" value="Genomic_DNA"/>
</dbReference>
<feature type="domain" description="Pyrimidine nucleoside phosphorylase C-terminal" evidence="11">
    <location>
        <begin position="344"/>
        <end position="418"/>
    </location>
</feature>
<organism evidence="12 13">
    <name type="scientific">Ruminiclostridium hungatei</name>
    <name type="common">Clostridium hungatei</name>
    <dbReference type="NCBI Taxonomy" id="48256"/>
    <lineage>
        <taxon>Bacteria</taxon>
        <taxon>Bacillati</taxon>
        <taxon>Bacillota</taxon>
        <taxon>Clostridia</taxon>
        <taxon>Eubacteriales</taxon>
        <taxon>Oscillospiraceae</taxon>
        <taxon>Ruminiclostridium</taxon>
    </lineage>
</organism>
<dbReference type="AlphaFoldDB" id="A0A1V4SIK4"/>
<dbReference type="Gene3D" id="1.20.970.10">
    <property type="entry name" value="Transferase, Pyrimidine Nucleoside Phosphorylase, Chain C"/>
    <property type="match status" value="1"/>
</dbReference>
<dbReference type="InterPro" id="IPR000053">
    <property type="entry name" value="Thymidine/pyrmidine_PPase"/>
</dbReference>
<dbReference type="PANTHER" id="PTHR10515">
    <property type="entry name" value="THYMIDINE PHOSPHORYLASE"/>
    <property type="match status" value="1"/>
</dbReference>
<proteinExistence type="inferred from homology"/>
<evidence type="ECO:0000313" key="12">
    <source>
        <dbReference type="EMBL" id="OPX43644.1"/>
    </source>
</evidence>
<dbReference type="Gene3D" id="3.90.1170.30">
    <property type="entry name" value="Pyrimidine nucleoside phosphorylase-like, C-terminal domain"/>
    <property type="match status" value="1"/>
</dbReference>
<reference evidence="12 13" key="1">
    <citation type="submission" date="2017-03" db="EMBL/GenBank/DDBJ databases">
        <title>Genome sequence of Clostridium hungatei DSM 14427.</title>
        <authorList>
            <person name="Poehlein A."/>
            <person name="Daniel R."/>
        </authorList>
    </citation>
    <scope>NUCLEOTIDE SEQUENCE [LARGE SCALE GENOMIC DNA]</scope>
    <source>
        <strain evidence="12 13">DSM 14427</strain>
    </source>
</reference>
<dbReference type="InterPro" id="IPR017459">
    <property type="entry name" value="Glycosyl_Trfase_fam3_N_dom"/>
</dbReference>
<evidence type="ECO:0000256" key="3">
    <source>
        <dbReference type="ARBA" id="ARBA00006915"/>
    </source>
</evidence>
<evidence type="ECO:0000256" key="8">
    <source>
        <dbReference type="ARBA" id="ARBA00022679"/>
    </source>
</evidence>
<dbReference type="EC" id="2.4.2.2" evidence="5"/>
<dbReference type="Gene3D" id="3.40.1030.10">
    <property type="entry name" value="Nucleoside phosphorylase/phosphoribosyltransferase catalytic domain"/>
    <property type="match status" value="1"/>
</dbReference>
<evidence type="ECO:0000256" key="9">
    <source>
        <dbReference type="ARBA" id="ARBA00048453"/>
    </source>
</evidence>
<dbReference type="InterPro" id="IPR017872">
    <property type="entry name" value="Pyrmidine_PPase_CS"/>
</dbReference>
<dbReference type="SMART" id="SM00941">
    <property type="entry name" value="PYNP_C"/>
    <property type="match status" value="1"/>
</dbReference>
<comment type="caution">
    <text evidence="12">The sequence shown here is derived from an EMBL/GenBank/DDBJ whole genome shotgun (WGS) entry which is preliminary data.</text>
</comment>
<dbReference type="PROSITE" id="PS00647">
    <property type="entry name" value="THYMID_PHOSPHORYLASE"/>
    <property type="match status" value="1"/>
</dbReference>
<evidence type="ECO:0000256" key="5">
    <source>
        <dbReference type="ARBA" id="ARBA00011889"/>
    </source>
</evidence>
<evidence type="ECO:0000256" key="10">
    <source>
        <dbReference type="ARBA" id="ARBA00048525"/>
    </source>
</evidence>
<dbReference type="GO" id="GO:0005829">
    <property type="term" value="C:cytosol"/>
    <property type="evidence" value="ECO:0007669"/>
    <property type="project" value="TreeGrafter"/>
</dbReference>
<dbReference type="InterPro" id="IPR018090">
    <property type="entry name" value="Pyrmidine_PPas_bac/euk"/>
</dbReference>
<keyword evidence="8 12" id="KW-0808">Transferase</keyword>
<name>A0A1V4SIK4_RUMHU</name>
<comment type="subunit">
    <text evidence="4">Homodimer.</text>
</comment>
<accession>A0A1V4SIK4</accession>
<dbReference type="SUPFAM" id="SSF47648">
    <property type="entry name" value="Nucleoside phosphorylase/phosphoribosyltransferase N-terminal domain"/>
    <property type="match status" value="1"/>
</dbReference>
<dbReference type="Proteomes" id="UP000191554">
    <property type="component" value="Unassembled WGS sequence"/>
</dbReference>
<comment type="similarity">
    <text evidence="3">Belongs to the thymidine/pyrimidine-nucleoside phosphorylase family.</text>
</comment>
<dbReference type="GO" id="GO:0009032">
    <property type="term" value="F:thymidine phosphorylase activity"/>
    <property type="evidence" value="ECO:0007669"/>
    <property type="project" value="TreeGrafter"/>
</dbReference>
<comment type="function">
    <text evidence="2">Catalyzes phosphorolysis of the pyrimidine nucleosides uridine, thymidine and 2'-deoxyuridine with the formation of the corresponding pyrimidine base and ribose-1-phosphate.</text>
</comment>
<dbReference type="InterPro" id="IPR000312">
    <property type="entry name" value="Glycosyl_Trfase_fam3"/>
</dbReference>
<protein>
    <recommendedName>
        <fullName evidence="6">Pyrimidine-nucleoside phosphorylase</fullName>
        <ecNumber evidence="5">2.4.2.2</ecNumber>
    </recommendedName>
</protein>
<dbReference type="PIRSF" id="PIRSF000478">
    <property type="entry name" value="TP_PyNP"/>
    <property type="match status" value="1"/>
</dbReference>
<dbReference type="PANTHER" id="PTHR10515:SF0">
    <property type="entry name" value="THYMIDINE PHOSPHORYLASE"/>
    <property type="match status" value="1"/>
</dbReference>
<dbReference type="Pfam" id="PF02885">
    <property type="entry name" value="Glycos_trans_3N"/>
    <property type="match status" value="1"/>
</dbReference>
<gene>
    <name evidence="12" type="primary">pdp</name>
    <name evidence="12" type="ORF">CLHUN_23630</name>
</gene>
<comment type="catalytic activity">
    <reaction evidence="9">
        <text>uridine + phosphate = alpha-D-ribose 1-phosphate + uracil</text>
        <dbReference type="Rhea" id="RHEA:24388"/>
        <dbReference type="ChEBI" id="CHEBI:16704"/>
        <dbReference type="ChEBI" id="CHEBI:17568"/>
        <dbReference type="ChEBI" id="CHEBI:43474"/>
        <dbReference type="ChEBI" id="CHEBI:57720"/>
        <dbReference type="EC" id="2.4.2.2"/>
    </reaction>
</comment>
<comment type="catalytic activity">
    <reaction evidence="10">
        <text>thymidine + phosphate = 2-deoxy-alpha-D-ribose 1-phosphate + thymine</text>
        <dbReference type="Rhea" id="RHEA:16037"/>
        <dbReference type="ChEBI" id="CHEBI:17748"/>
        <dbReference type="ChEBI" id="CHEBI:17821"/>
        <dbReference type="ChEBI" id="CHEBI:43474"/>
        <dbReference type="ChEBI" id="CHEBI:57259"/>
        <dbReference type="EC" id="2.4.2.2"/>
    </reaction>
</comment>
<evidence type="ECO:0000313" key="13">
    <source>
        <dbReference type="Proteomes" id="UP000191554"/>
    </source>
</evidence>
<dbReference type="InterPro" id="IPR036566">
    <property type="entry name" value="PYNP-like_C_sf"/>
</dbReference>